<dbReference type="RefSeq" id="XP_040764379.1">
    <property type="nucleotide sequence ID" value="XM_040901342.1"/>
</dbReference>
<feature type="compositionally biased region" description="Basic and acidic residues" evidence="1">
    <location>
        <begin position="43"/>
        <end position="53"/>
    </location>
</feature>
<name>A0A165EB40_9APHY</name>
<feature type="region of interest" description="Disordered" evidence="1">
    <location>
        <begin position="43"/>
        <end position="64"/>
    </location>
</feature>
<accession>A0A165EB40</accession>
<evidence type="ECO:0000256" key="1">
    <source>
        <dbReference type="SAM" id="MobiDB-lite"/>
    </source>
</evidence>
<evidence type="ECO:0000313" key="3">
    <source>
        <dbReference type="Proteomes" id="UP000076871"/>
    </source>
</evidence>
<reference evidence="2 3" key="1">
    <citation type="journal article" date="2016" name="Mol. Biol. Evol.">
        <title>Comparative Genomics of Early-Diverging Mushroom-Forming Fungi Provides Insights into the Origins of Lignocellulose Decay Capabilities.</title>
        <authorList>
            <person name="Nagy L.G."/>
            <person name="Riley R."/>
            <person name="Tritt A."/>
            <person name="Adam C."/>
            <person name="Daum C."/>
            <person name="Floudas D."/>
            <person name="Sun H."/>
            <person name="Yadav J.S."/>
            <person name="Pangilinan J."/>
            <person name="Larsson K.H."/>
            <person name="Matsuura K."/>
            <person name="Barry K."/>
            <person name="Labutti K."/>
            <person name="Kuo R."/>
            <person name="Ohm R.A."/>
            <person name="Bhattacharya S.S."/>
            <person name="Shirouzu T."/>
            <person name="Yoshinaga Y."/>
            <person name="Martin F.M."/>
            <person name="Grigoriev I.V."/>
            <person name="Hibbett D.S."/>
        </authorList>
    </citation>
    <scope>NUCLEOTIDE SEQUENCE [LARGE SCALE GENOMIC DNA]</scope>
    <source>
        <strain evidence="2 3">93-53</strain>
    </source>
</reference>
<organism evidence="2 3">
    <name type="scientific">Laetiporus sulphureus 93-53</name>
    <dbReference type="NCBI Taxonomy" id="1314785"/>
    <lineage>
        <taxon>Eukaryota</taxon>
        <taxon>Fungi</taxon>
        <taxon>Dikarya</taxon>
        <taxon>Basidiomycota</taxon>
        <taxon>Agaricomycotina</taxon>
        <taxon>Agaricomycetes</taxon>
        <taxon>Polyporales</taxon>
        <taxon>Laetiporus</taxon>
    </lineage>
</organism>
<dbReference type="EMBL" id="KV427623">
    <property type="protein sequence ID" value="KZT06639.1"/>
    <property type="molecule type" value="Genomic_DNA"/>
</dbReference>
<dbReference type="Proteomes" id="UP000076871">
    <property type="component" value="Unassembled WGS sequence"/>
</dbReference>
<dbReference type="InParanoid" id="A0A165EB40"/>
<dbReference type="GeneID" id="63818374"/>
<gene>
    <name evidence="2" type="ORF">LAESUDRAFT_146479</name>
</gene>
<keyword evidence="3" id="KW-1185">Reference proteome</keyword>
<sequence>MLGLPAELLGSGSPGSKLGLKPSKEIRLICRIVFPHLQSRVRSANEPRWRRDSPPPPRRTSIPQALQSPNIQGRTLSTVVAISTVHGLVAPTAPARCRCAATSPRSTGVMHHVATGRGARQAIFLQRRGTLKIITSRLSGFVPLATVPSRASGRGTGISSNLARRGSVSMSRRSRRIWLVMTTSAIDTKRVKILGEREGGRQDAD</sequence>
<evidence type="ECO:0000313" key="2">
    <source>
        <dbReference type="EMBL" id="KZT06639.1"/>
    </source>
</evidence>
<dbReference type="AlphaFoldDB" id="A0A165EB40"/>
<protein>
    <submittedName>
        <fullName evidence="2">Uncharacterized protein</fullName>
    </submittedName>
</protein>
<proteinExistence type="predicted"/>